<dbReference type="SUPFAM" id="SSF55405">
    <property type="entry name" value="RNA bacteriophage capsid protein"/>
    <property type="match status" value="1"/>
</dbReference>
<proteinExistence type="predicted"/>
<evidence type="ECO:0008006" key="2">
    <source>
        <dbReference type="Google" id="ProtNLM"/>
    </source>
</evidence>
<protein>
    <recommendedName>
        <fullName evidence="2">Capsid protein</fullName>
    </recommendedName>
</protein>
<sequence>MPKIANIVINDGTKDITLQPVNIDREGVAHFREKDVSILEAIRLTVQLRQPSVNGNVYRCKAKLVVPVVEVVGNVRTTVRTLTETTEVLFTQDSLGTERQRVANLTKSLAGHATLMSVVQDASPIYG</sequence>
<organism evidence="1">
    <name type="scientific">Beihai levi-like virus 21</name>
    <dbReference type="NCBI Taxonomy" id="1922407"/>
    <lineage>
        <taxon>Viruses</taxon>
        <taxon>Riboviria</taxon>
    </lineage>
</organism>
<dbReference type="Gene3D" id="3.30.380.10">
    <property type="entry name" value="MS2 Viral Coat Protein"/>
    <property type="match status" value="1"/>
</dbReference>
<reference evidence="1" key="1">
    <citation type="journal article" date="2016" name="Nature">
        <title>Redefining the invertebrate RNA virosphere.</title>
        <authorList>
            <person name="Shi M."/>
            <person name="Lin X.D."/>
            <person name="Tian J.H."/>
            <person name="Chen L.J."/>
            <person name="Chen X."/>
            <person name="Li C.X."/>
            <person name="Qin X.C."/>
            <person name="Li J."/>
            <person name="Cao J.P."/>
            <person name="Eden J.S."/>
            <person name="Buchmann J."/>
            <person name="Wang W."/>
            <person name="Xu J."/>
            <person name="Holmes E.C."/>
            <person name="Zhang Y.Z."/>
        </authorList>
    </citation>
    <scope>NUCLEOTIDE SEQUENCE</scope>
    <source>
        <strain evidence="1">BHZY58374</strain>
    </source>
</reference>
<dbReference type="InterPro" id="IPR015954">
    <property type="entry name" value="Phage_RNA-type_capsid"/>
</dbReference>
<accession>A0A1L3KI97</accession>
<dbReference type="EMBL" id="KX883506">
    <property type="protein sequence ID" value="APG77084.1"/>
    <property type="molecule type" value="Genomic_RNA"/>
</dbReference>
<name>A0A1L3KI97_9VIRU</name>
<evidence type="ECO:0000313" key="1">
    <source>
        <dbReference type="EMBL" id="APG77084.1"/>
    </source>
</evidence>